<reference evidence="2" key="1">
    <citation type="submission" date="2016-11" db="UniProtKB">
        <authorList>
            <consortium name="WormBaseParasite"/>
        </authorList>
    </citation>
    <scope>IDENTIFICATION</scope>
</reference>
<name>A0A1I7TZV4_9PELO</name>
<evidence type="ECO:0000313" key="2">
    <source>
        <dbReference type="WBParaSite" id="Csp11.Scaffold629.g13455.t1"/>
    </source>
</evidence>
<dbReference type="AlphaFoldDB" id="A0A1I7TZV4"/>
<dbReference type="Proteomes" id="UP000095282">
    <property type="component" value="Unplaced"/>
</dbReference>
<evidence type="ECO:0000313" key="1">
    <source>
        <dbReference type="Proteomes" id="UP000095282"/>
    </source>
</evidence>
<sequence>MALINYCYCPLLVIGEIWTYMCFLYFTGWEKVVQFFRRWCCCCRGKQGGEDVEAAATAQPGASNGDRADATEAELQPFLADPEPIADHGTCCESKI</sequence>
<keyword evidence="1" id="KW-1185">Reference proteome</keyword>
<protein>
    <submittedName>
        <fullName evidence="2">G_PROTEIN_RECEP_F1_2 domain-containing protein</fullName>
    </submittedName>
</protein>
<organism evidence="1 2">
    <name type="scientific">Caenorhabditis tropicalis</name>
    <dbReference type="NCBI Taxonomy" id="1561998"/>
    <lineage>
        <taxon>Eukaryota</taxon>
        <taxon>Metazoa</taxon>
        <taxon>Ecdysozoa</taxon>
        <taxon>Nematoda</taxon>
        <taxon>Chromadorea</taxon>
        <taxon>Rhabditida</taxon>
        <taxon>Rhabditina</taxon>
        <taxon>Rhabditomorpha</taxon>
        <taxon>Rhabditoidea</taxon>
        <taxon>Rhabditidae</taxon>
        <taxon>Peloderinae</taxon>
        <taxon>Caenorhabditis</taxon>
    </lineage>
</organism>
<proteinExistence type="predicted"/>
<dbReference type="WBParaSite" id="Csp11.Scaffold629.g13455.t1">
    <property type="protein sequence ID" value="Csp11.Scaffold629.g13455.t1"/>
    <property type="gene ID" value="Csp11.Scaffold629.g13455"/>
</dbReference>
<accession>A0A1I7TZV4</accession>